<sequence>MITAIIIDDELKGRIALRQKISSYCPDVILLGEASDGEEGIQLIEQVQPEVVFLDIEMPRLNGFDMLELLVRKQFNLIFTTAYDHYAIKAIRYAAFDYLLKPVDIEELRAAIDRIAEGKINSSTQERLMALQHNLEHKNLHNKIAISDKSGMHLYDINEIVRVEAHSNYSVLFFNNGTKLTASRTLKEFEELLPSDLFFRLHHSHLINIHYVKRYIKGDGGQVEMKNGTFIDVSRRRKDGLMKFLKF</sequence>
<dbReference type="InterPro" id="IPR007492">
    <property type="entry name" value="LytTR_DNA-bd_dom"/>
</dbReference>
<evidence type="ECO:0000256" key="1">
    <source>
        <dbReference type="PROSITE-ProRule" id="PRU00169"/>
    </source>
</evidence>
<dbReference type="RefSeq" id="WP_089714605.1">
    <property type="nucleotide sequence ID" value="NZ_FMAR01000015.1"/>
</dbReference>
<evidence type="ECO:0000313" key="4">
    <source>
        <dbReference type="EMBL" id="SCC57091.1"/>
    </source>
</evidence>
<dbReference type="PROSITE" id="PS50110">
    <property type="entry name" value="RESPONSE_REGULATORY"/>
    <property type="match status" value="1"/>
</dbReference>
<proteinExistence type="predicted"/>
<dbReference type="Proteomes" id="UP000242818">
    <property type="component" value="Unassembled WGS sequence"/>
</dbReference>
<dbReference type="SMART" id="SM00850">
    <property type="entry name" value="LytTR"/>
    <property type="match status" value="1"/>
</dbReference>
<evidence type="ECO:0000313" key="5">
    <source>
        <dbReference type="Proteomes" id="UP000242818"/>
    </source>
</evidence>
<feature type="domain" description="HTH LytTR-type" evidence="3">
    <location>
        <begin position="144"/>
        <end position="247"/>
    </location>
</feature>
<dbReference type="InterPro" id="IPR046947">
    <property type="entry name" value="LytR-like"/>
</dbReference>
<keyword evidence="1" id="KW-0597">Phosphoprotein</keyword>
<dbReference type="PANTHER" id="PTHR37299">
    <property type="entry name" value="TRANSCRIPTIONAL REGULATOR-RELATED"/>
    <property type="match status" value="1"/>
</dbReference>
<evidence type="ECO:0000259" key="2">
    <source>
        <dbReference type="PROSITE" id="PS50110"/>
    </source>
</evidence>
<dbReference type="EMBL" id="FMAR01000015">
    <property type="protein sequence ID" value="SCC57091.1"/>
    <property type="molecule type" value="Genomic_DNA"/>
</dbReference>
<dbReference type="Gene3D" id="3.40.50.2300">
    <property type="match status" value="1"/>
</dbReference>
<dbReference type="SMART" id="SM00448">
    <property type="entry name" value="REC"/>
    <property type="match status" value="1"/>
</dbReference>
<keyword evidence="5" id="KW-1185">Reference proteome</keyword>
<dbReference type="AlphaFoldDB" id="A0A1C4FNI7"/>
<name>A0A1C4FNI7_9BACT</name>
<dbReference type="Gene3D" id="2.40.50.1020">
    <property type="entry name" value="LytTr DNA-binding domain"/>
    <property type="match status" value="1"/>
</dbReference>
<protein>
    <submittedName>
        <fullName evidence="4">Two component transcriptional regulator, LytTR family</fullName>
    </submittedName>
</protein>
<dbReference type="InterPro" id="IPR001789">
    <property type="entry name" value="Sig_transdc_resp-reg_receiver"/>
</dbReference>
<feature type="modified residue" description="4-aspartylphosphate" evidence="1">
    <location>
        <position position="55"/>
    </location>
</feature>
<dbReference type="PROSITE" id="PS50930">
    <property type="entry name" value="HTH_LYTTR"/>
    <property type="match status" value="1"/>
</dbReference>
<dbReference type="STRING" id="1335309.GA0116948_11582"/>
<dbReference type="SUPFAM" id="SSF52172">
    <property type="entry name" value="CheY-like"/>
    <property type="match status" value="1"/>
</dbReference>
<dbReference type="Pfam" id="PF00072">
    <property type="entry name" value="Response_reg"/>
    <property type="match status" value="1"/>
</dbReference>
<reference evidence="4 5" key="1">
    <citation type="submission" date="2016-08" db="EMBL/GenBank/DDBJ databases">
        <authorList>
            <person name="Seilhamer J.J."/>
        </authorList>
    </citation>
    <scope>NUCLEOTIDE SEQUENCE [LARGE SCALE GENOMIC DNA]</scope>
    <source>
        <strain evidence="4 5">A37T2</strain>
    </source>
</reference>
<feature type="domain" description="Response regulatory" evidence="2">
    <location>
        <begin position="3"/>
        <end position="116"/>
    </location>
</feature>
<dbReference type="GO" id="GO:0003677">
    <property type="term" value="F:DNA binding"/>
    <property type="evidence" value="ECO:0007669"/>
    <property type="project" value="InterPro"/>
</dbReference>
<gene>
    <name evidence="4" type="ORF">GA0116948_11582</name>
</gene>
<dbReference type="GO" id="GO:0000156">
    <property type="term" value="F:phosphorelay response regulator activity"/>
    <property type="evidence" value="ECO:0007669"/>
    <property type="project" value="InterPro"/>
</dbReference>
<dbReference type="InterPro" id="IPR011006">
    <property type="entry name" value="CheY-like_superfamily"/>
</dbReference>
<dbReference type="PANTHER" id="PTHR37299:SF1">
    <property type="entry name" value="STAGE 0 SPORULATION PROTEIN A HOMOLOG"/>
    <property type="match status" value="1"/>
</dbReference>
<accession>A0A1C4FNI7</accession>
<evidence type="ECO:0000259" key="3">
    <source>
        <dbReference type="PROSITE" id="PS50930"/>
    </source>
</evidence>
<dbReference type="Pfam" id="PF04397">
    <property type="entry name" value="LytTR"/>
    <property type="match status" value="1"/>
</dbReference>
<dbReference type="OrthoDB" id="1646880at2"/>
<organism evidence="4 5">
    <name type="scientific">Chitinophaga costaii</name>
    <dbReference type="NCBI Taxonomy" id="1335309"/>
    <lineage>
        <taxon>Bacteria</taxon>
        <taxon>Pseudomonadati</taxon>
        <taxon>Bacteroidota</taxon>
        <taxon>Chitinophagia</taxon>
        <taxon>Chitinophagales</taxon>
        <taxon>Chitinophagaceae</taxon>
        <taxon>Chitinophaga</taxon>
    </lineage>
</organism>